<dbReference type="PANTHER" id="PTHR23150">
    <property type="entry name" value="SULFATASE MODIFYING FACTOR 1, 2"/>
    <property type="match status" value="1"/>
</dbReference>
<dbReference type="InterPro" id="IPR005532">
    <property type="entry name" value="SUMF_dom"/>
</dbReference>
<keyword evidence="7" id="KW-1185">Reference proteome</keyword>
<evidence type="ECO:0000256" key="1">
    <source>
        <dbReference type="ARBA" id="ARBA00023002"/>
    </source>
</evidence>
<sequence>MQAMSTLNLRDGSVEQKREEVKAYFLDSFNTYEALFSCLNGDDAFYARPEKLRHPLIFYFGHTATFFINKLVLAKAISQRINPKFESLFAIGVDEMSWDDLNDENYHWPAVSDVAEYRNKVRALVCYLIDKLEFTMPIDWESPMWPIVMGIEHERIHLETSSVLIRQLPLSMVSASSAWPVCPNCTFAESELPQNSLVPVKAGHVDATKSWDSAYYGWDNEYGEHQAQVNEFKAAKFLVSNGEFLDFVEEGGYQNPDYWEEEGNRWREYTKASHPVFWRKADKGYVYRSMLSEMPLPLDWPVDVNYHEAKAFCNYKSEKTGQLIRLPTENEWFRLRDFSGVNQPVYSSEFNIALSQYASSEPVTKHKSGEFYDVVGNVWQWTETPIYPFDGFKVHPLYDDFTTPTFDNKHNLIKGGSWISTGNEAMKHSRYAFRRHFFQHAGFRYVQAESLIQVNDLDYESDTQVSQYSEFHYGDEYYGVQNFAKASAEFCIDAMAQRPAQKALDLGCAVGRSSFELAKHFAHVDGIDFSARFIKTAFTMQEQGEIRYHLIEEGELTAFKARKLSALGLDNTANKVAFAQGDACNLKPQYTGYDLIFMGNLIDRVYSPRKVLEDMSHRLNRGGLLIIASPFTWLEEYTERSEWLGGYKDENGETLSSTQALEDALAKDFVRVKAAQEIPFVIRETKRKFQHTLSEFNVFEKK</sequence>
<proteinExistence type="predicted"/>
<dbReference type="RefSeq" id="WP_052364356.1">
    <property type="nucleotide sequence ID" value="NZ_CBCSKJ010000001.1"/>
</dbReference>
<dbReference type="InterPro" id="IPR029063">
    <property type="entry name" value="SAM-dependent_MTases_sf"/>
</dbReference>
<evidence type="ECO:0000259" key="4">
    <source>
        <dbReference type="Pfam" id="PF03781"/>
    </source>
</evidence>
<dbReference type="Gene3D" id="3.40.50.150">
    <property type="entry name" value="Vaccinia Virus protein VP39"/>
    <property type="match status" value="1"/>
</dbReference>
<dbReference type="PANTHER" id="PTHR23150:SF26">
    <property type="entry name" value="GENERIC METHYLTRANSFERASE"/>
    <property type="match status" value="1"/>
</dbReference>
<dbReference type="InterPro" id="IPR024775">
    <property type="entry name" value="DinB-like"/>
</dbReference>
<evidence type="ECO:0000256" key="2">
    <source>
        <dbReference type="ARBA" id="ARBA00023004"/>
    </source>
</evidence>
<dbReference type="Gene3D" id="3.90.1580.10">
    <property type="entry name" value="paralog of FGE (formylglycine-generating enzyme)"/>
    <property type="match status" value="1"/>
</dbReference>
<feature type="domain" description="DinB-like" evidence="5">
    <location>
        <begin position="31"/>
        <end position="160"/>
    </location>
</feature>
<keyword evidence="6" id="KW-0808">Transferase</keyword>
<dbReference type="GeneID" id="78255311"/>
<gene>
    <name evidence="6" type="ORF">EP13_10380</name>
</gene>
<dbReference type="Proteomes" id="UP000056090">
    <property type="component" value="Chromosome"/>
</dbReference>
<dbReference type="EMBL" id="CP008849">
    <property type="protein sequence ID" value="AIF99052.1"/>
    <property type="molecule type" value="Genomic_DNA"/>
</dbReference>
<dbReference type="InterPro" id="IPR027577">
    <property type="entry name" value="OvoA_Nterm"/>
</dbReference>
<dbReference type="eggNOG" id="COG1262">
    <property type="taxonomic scope" value="Bacteria"/>
</dbReference>
<accession>A0A075P6X6</accession>
<organism evidence="6 7">
    <name type="scientific">Alteromonas australica</name>
    <dbReference type="NCBI Taxonomy" id="589873"/>
    <lineage>
        <taxon>Bacteria</taxon>
        <taxon>Pseudomonadati</taxon>
        <taxon>Pseudomonadota</taxon>
        <taxon>Gammaproteobacteria</taxon>
        <taxon>Alteromonadales</taxon>
        <taxon>Alteromonadaceae</taxon>
        <taxon>Alteromonas/Salinimonas group</taxon>
        <taxon>Alteromonas</taxon>
    </lineage>
</organism>
<evidence type="ECO:0000313" key="7">
    <source>
        <dbReference type="Proteomes" id="UP000056090"/>
    </source>
</evidence>
<keyword evidence="6" id="KW-0489">Methyltransferase</keyword>
<dbReference type="CDD" id="cd02440">
    <property type="entry name" value="AdoMet_MTases"/>
    <property type="match status" value="1"/>
</dbReference>
<dbReference type="GO" id="GO:0032259">
    <property type="term" value="P:methylation"/>
    <property type="evidence" value="ECO:0007669"/>
    <property type="project" value="UniProtKB-KW"/>
</dbReference>
<dbReference type="SUPFAM" id="SSF56436">
    <property type="entry name" value="C-type lectin-like"/>
    <property type="match status" value="1"/>
</dbReference>
<dbReference type="InterPro" id="IPR016187">
    <property type="entry name" value="CTDL_fold"/>
</dbReference>
<evidence type="ECO:0000259" key="5">
    <source>
        <dbReference type="Pfam" id="PF12867"/>
    </source>
</evidence>
<dbReference type="SUPFAM" id="SSF53335">
    <property type="entry name" value="S-adenosyl-L-methionine-dependent methyltransferases"/>
    <property type="match status" value="1"/>
</dbReference>
<keyword evidence="1" id="KW-0560">Oxidoreductase</keyword>
<name>A0A075P6X6_9ALTE</name>
<dbReference type="Pfam" id="PF03781">
    <property type="entry name" value="FGE-sulfatase"/>
    <property type="match status" value="1"/>
</dbReference>
<dbReference type="InterPro" id="IPR042095">
    <property type="entry name" value="SUMF_sf"/>
</dbReference>
<reference evidence="6 7" key="1">
    <citation type="submission" date="2014-06" db="EMBL/GenBank/DDBJ databases">
        <title>Genomes of Alteromonas australica, a world apart.</title>
        <authorList>
            <person name="Gonzaga A."/>
            <person name="Lopez-Perez M."/>
            <person name="Rodriguez-Valera F."/>
        </authorList>
    </citation>
    <scope>NUCLEOTIDE SEQUENCE [LARGE SCALE GENOMIC DNA]</scope>
    <source>
        <strain evidence="6 7">H 17</strain>
    </source>
</reference>
<dbReference type="GO" id="GO:0120147">
    <property type="term" value="F:formylglycine-generating oxidase activity"/>
    <property type="evidence" value="ECO:0007669"/>
    <property type="project" value="TreeGrafter"/>
</dbReference>
<dbReference type="NCBIfam" id="TIGR04344">
    <property type="entry name" value="ovoA_Nterm"/>
    <property type="match status" value="1"/>
</dbReference>
<evidence type="ECO:0000256" key="3">
    <source>
        <dbReference type="ARBA" id="ARBA00037882"/>
    </source>
</evidence>
<comment type="pathway">
    <text evidence="3">Amino-acid biosynthesis; ergothioneine biosynthesis.</text>
</comment>
<protein>
    <submittedName>
        <fullName evidence="6">SAM-dependent methyltransferase</fullName>
    </submittedName>
</protein>
<dbReference type="Pfam" id="PF12867">
    <property type="entry name" value="DinB_2"/>
    <property type="match status" value="1"/>
</dbReference>
<dbReference type="InterPro" id="IPR051043">
    <property type="entry name" value="Sulfatase_Mod_Factor_Kinase"/>
</dbReference>
<keyword evidence="2" id="KW-0408">Iron</keyword>
<evidence type="ECO:0000313" key="6">
    <source>
        <dbReference type="EMBL" id="AIF99052.1"/>
    </source>
</evidence>
<dbReference type="AlphaFoldDB" id="A0A075P6X6"/>
<dbReference type="InterPro" id="IPR027625">
    <property type="entry name" value="OvoA_Cterm"/>
</dbReference>
<dbReference type="GO" id="GO:0008168">
    <property type="term" value="F:methyltransferase activity"/>
    <property type="evidence" value="ECO:0007669"/>
    <property type="project" value="UniProtKB-KW"/>
</dbReference>
<dbReference type="KEGG" id="aal:EP13_10380"/>
<feature type="domain" description="Sulfatase-modifying factor enzyme-like" evidence="4">
    <location>
        <begin position="196"/>
        <end position="446"/>
    </location>
</feature>
<dbReference type="FunFam" id="3.90.1580.10:FF:000006">
    <property type="entry name" value="Generic methyltransferase, putative"/>
    <property type="match status" value="1"/>
</dbReference>
<dbReference type="Pfam" id="PF13489">
    <property type="entry name" value="Methyltransf_23"/>
    <property type="match status" value="1"/>
</dbReference>
<dbReference type="eggNOG" id="COG4122">
    <property type="taxonomic scope" value="Bacteria"/>
</dbReference>
<dbReference type="NCBIfam" id="TIGR04345">
    <property type="entry name" value="ovoA_Cterm"/>
    <property type="match status" value="1"/>
</dbReference>